<dbReference type="OMA" id="FDPAEDH"/>
<dbReference type="GO" id="GO:0051603">
    <property type="term" value="P:proteolysis involved in protein catabolic process"/>
    <property type="evidence" value="ECO:0000318"/>
    <property type="project" value="GO_Central"/>
</dbReference>
<dbReference type="InterPro" id="IPR000668">
    <property type="entry name" value="Peptidase_C1A_C"/>
</dbReference>
<evidence type="ECO:0000256" key="1">
    <source>
        <dbReference type="ARBA" id="ARBA00008455"/>
    </source>
</evidence>
<evidence type="ECO:0000313" key="8">
    <source>
        <dbReference type="EMBL" id="KCW45399.1"/>
    </source>
</evidence>
<dbReference type="STRING" id="71139.A0A058ZVD1"/>
<evidence type="ECO:0000313" key="9">
    <source>
        <dbReference type="Proteomes" id="UP000030711"/>
    </source>
</evidence>
<protein>
    <recommendedName>
        <fullName evidence="6">Peptidase C1A papain C-terminal domain-containing protein</fullName>
    </recommendedName>
</protein>
<reference evidence="7" key="4">
    <citation type="submission" date="2023-07" db="EMBL/GenBank/DDBJ databases">
        <authorList>
            <person name="Myburg A.A."/>
            <person name="Grattapaglia D."/>
            <person name="Tuskan G.A."/>
            <person name="Hellsten U."/>
            <person name="Hayes R.D."/>
            <person name="Grimwood J."/>
            <person name="Jenkins J."/>
            <person name="Lindquist E."/>
            <person name="Tice H."/>
            <person name="Bauer D."/>
            <person name="Goodstein D.M."/>
            <person name="Dubchak I."/>
            <person name="Poliakov A."/>
            <person name="Mizrachi E."/>
            <person name="Kullan A.R."/>
            <person name="Hussey S.G."/>
            <person name="Pinard D."/>
            <person name="Van D.M."/>
            <person name="Singh P."/>
            <person name="Van J.I."/>
            <person name="Silva-Junior O.B."/>
            <person name="Togawa R.C."/>
            <person name="Pappas M.R."/>
            <person name="Faria D.A."/>
            <person name="Sansaloni C.P."/>
            <person name="Petroli C.D."/>
            <person name="Yang X."/>
            <person name="Ranjan P."/>
            <person name="Tschaplinski T.J."/>
            <person name="Ye C.Y."/>
            <person name="Li T."/>
            <person name="Sterck L."/>
            <person name="Vanneste K."/>
            <person name="Murat F."/>
            <person name="Soler M."/>
            <person name="Clemente H.S."/>
            <person name="Saidi N."/>
            <person name="Cassan-Wang H."/>
            <person name="Dunand C."/>
            <person name="Hefer C.A."/>
            <person name="Bornberg-Bauer E."/>
            <person name="Kersting A.R."/>
            <person name="Vining K."/>
            <person name="Amarasinghe V."/>
            <person name="Ranik M."/>
            <person name="Naithani S."/>
            <person name="Elser J."/>
            <person name="Boyd A.E."/>
            <person name="Liston A."/>
            <person name="Spatafora J.W."/>
            <person name="Dharmwardhana P."/>
            <person name="Raja R."/>
            <person name="Sullivan C."/>
            <person name="Romanel E."/>
            <person name="Alves-Ferreira M."/>
            <person name="Kulheim C."/>
            <person name="Foley W."/>
            <person name="Carocha V."/>
            <person name="Paiva J."/>
            <person name="Kudrna D."/>
            <person name="Brommonschenkel S.H."/>
            <person name="Pasquali G."/>
            <person name="Byrne M."/>
            <person name="Rigault P."/>
            <person name="Tibbits J."/>
            <person name="Spokevicius A."/>
            <person name="Jones R.C."/>
            <person name="Steane D.A."/>
            <person name="Vaillancourt R.E."/>
            <person name="Potts B.M."/>
            <person name="Joubert F."/>
            <person name="Barry K."/>
            <person name="Pappas G.J."/>
            <person name="Strauss S.H."/>
            <person name="Jaiswal P."/>
            <person name="Grima-Pettenati J."/>
            <person name="Salse J."/>
            <person name="Van D.P."/>
            <person name="Rokhsar D.S."/>
            <person name="Schmutz J."/>
        </authorList>
    </citation>
    <scope>NUCLEOTIDE SEQUENCE</scope>
    <source>
        <tissue evidence="7">Leaf extractions</tissue>
    </source>
</reference>
<gene>
    <name evidence="8" type="ORF">EUGRSUZ_L00919</name>
</gene>
<keyword evidence="5" id="KW-0472">Membrane</keyword>
<dbReference type="InParanoid" id="A0A058ZVD1"/>
<dbReference type="Proteomes" id="UP000030711">
    <property type="component" value="Unassembled WGS sequence"/>
</dbReference>
<dbReference type="EMBL" id="MU848317">
    <property type="protein sequence ID" value="KAK2632904.1"/>
    <property type="molecule type" value="Genomic_DNA"/>
</dbReference>
<dbReference type="Gene3D" id="3.90.70.10">
    <property type="entry name" value="Cysteine proteinases"/>
    <property type="match status" value="2"/>
</dbReference>
<keyword evidence="4" id="KW-0788">Thiol protease</keyword>
<feature type="transmembrane region" description="Helical" evidence="5">
    <location>
        <begin position="20"/>
        <end position="39"/>
    </location>
</feature>
<organism evidence="8">
    <name type="scientific">Eucalyptus grandis</name>
    <name type="common">Flooded gum</name>
    <dbReference type="NCBI Taxonomy" id="71139"/>
    <lineage>
        <taxon>Eukaryota</taxon>
        <taxon>Viridiplantae</taxon>
        <taxon>Streptophyta</taxon>
        <taxon>Embryophyta</taxon>
        <taxon>Tracheophyta</taxon>
        <taxon>Spermatophyta</taxon>
        <taxon>Magnoliopsida</taxon>
        <taxon>eudicotyledons</taxon>
        <taxon>Gunneridae</taxon>
        <taxon>Pentapetalae</taxon>
        <taxon>rosids</taxon>
        <taxon>malvids</taxon>
        <taxon>Myrtales</taxon>
        <taxon>Myrtaceae</taxon>
        <taxon>Myrtoideae</taxon>
        <taxon>Eucalypteae</taxon>
        <taxon>Eucalyptus</taxon>
    </lineage>
</organism>
<reference evidence="7" key="2">
    <citation type="journal article" date="2014" name="Nature">
        <title>The genome of Eucalyptus grandis.</title>
        <authorList>
            <person name="Myburg A.A."/>
            <person name="Grattapaglia D."/>
            <person name="Tuskan G.A."/>
            <person name="Hellsten U."/>
            <person name="Hayes R.D."/>
            <person name="Grimwood J."/>
            <person name="Jenkins J."/>
            <person name="Lindquist E."/>
            <person name="Tice H."/>
            <person name="Bauer D."/>
            <person name="Goodstein D.M."/>
            <person name="Dubchak I."/>
            <person name="Poliakov A."/>
            <person name="Mizrachi E."/>
            <person name="Kullan A.R."/>
            <person name="Hussey S.G."/>
            <person name="Pinard D."/>
            <person name="van der Merwe K."/>
            <person name="Singh P."/>
            <person name="van Jaarsveld I."/>
            <person name="Silva-Junior O.B."/>
            <person name="Togawa R.C."/>
            <person name="Pappas M.R."/>
            <person name="Faria D.A."/>
            <person name="Sansaloni C.P."/>
            <person name="Petroli C.D."/>
            <person name="Yang X."/>
            <person name="Ranjan P."/>
            <person name="Tschaplinski T.J."/>
            <person name="Ye C.Y."/>
            <person name="Li T."/>
            <person name="Sterck L."/>
            <person name="Vanneste K."/>
            <person name="Murat F."/>
            <person name="Soler M."/>
            <person name="Clemente H.S."/>
            <person name="Saidi N."/>
            <person name="Cassan-Wang H."/>
            <person name="Dunand C."/>
            <person name="Hefer C.A."/>
            <person name="Bornberg-Bauer E."/>
            <person name="Kersting A.R."/>
            <person name="Vining K."/>
            <person name="Amarasinghe V."/>
            <person name="Ranik M."/>
            <person name="Naithani S."/>
            <person name="Elser J."/>
            <person name="Boyd A.E."/>
            <person name="Liston A."/>
            <person name="Spatafora J.W."/>
            <person name="Dharmwardhana P."/>
            <person name="Raja R."/>
            <person name="Sullivan C."/>
            <person name="Romanel E."/>
            <person name="Alves-Ferreira M."/>
            <person name="Kulheim C."/>
            <person name="Foley W."/>
            <person name="Carocha V."/>
            <person name="Paiva J."/>
            <person name="Kudrna D."/>
            <person name="Brommonschenkel S.H."/>
            <person name="Pasquali G."/>
            <person name="Byrne M."/>
            <person name="Rigault P."/>
            <person name="Tibbits J."/>
            <person name="Spokevicius A."/>
            <person name="Jones R.C."/>
            <person name="Steane D.A."/>
            <person name="Vaillancourt R.E."/>
            <person name="Potts B.M."/>
            <person name="Joubert F."/>
            <person name="Barry K."/>
            <person name="Pappas G.J."/>
            <person name="Strauss S.H."/>
            <person name="Jaiswal P."/>
            <person name="Grima-Pettenati J."/>
            <person name="Salse J."/>
            <person name="Van de Peer Y."/>
            <person name="Rokhsar D.S."/>
            <person name="Schmutz J."/>
        </authorList>
    </citation>
    <scope>NUCLEOTIDE SEQUENCE</scope>
    <source>
        <tissue evidence="7">Leaf extractions</tissue>
    </source>
</reference>
<proteinExistence type="inferred from homology"/>
<dbReference type="GO" id="GO:0004197">
    <property type="term" value="F:cysteine-type endopeptidase activity"/>
    <property type="evidence" value="ECO:0000318"/>
    <property type="project" value="GO_Central"/>
</dbReference>
<reference evidence="7" key="3">
    <citation type="submission" date="2023-04" db="EMBL/GenBank/DDBJ databases">
        <title>WGS assembly of Eucalyptus grandis.</title>
        <authorList>
            <person name="Myburg A."/>
            <person name="Grattapaglia D."/>
            <person name="Tuskan G."/>
            <person name="Hellsten U."/>
            <person name="Hayes R."/>
            <person name="Grimwood J."/>
            <person name="Jenkins J."/>
            <person name="Lindquist E."/>
            <person name="Tice H."/>
            <person name="Bauer D."/>
            <person name="Goodstein D."/>
            <person name="Dubchak I."/>
            <person name="Poliakov A."/>
            <person name="Mizrachi E."/>
            <person name="Kullan A."/>
            <person name="Hussey S."/>
            <person name="Pinard D."/>
            <person name="Van D."/>
            <person name="Singh P."/>
            <person name="Van J."/>
            <person name="Silva-Junior O."/>
            <person name="Togawa R."/>
            <person name="Pappas M."/>
            <person name="Faria D."/>
            <person name="Sansaloni C."/>
            <person name="Petroli C."/>
            <person name="Yang X."/>
            <person name="Ranjan P."/>
            <person name="Tschaplinski T."/>
            <person name="Ye C."/>
            <person name="Li T."/>
            <person name="Sterck L."/>
            <person name="Vanneste K."/>
            <person name="Murat F."/>
            <person name="Soler M."/>
            <person name="Clemente H."/>
            <person name="Saidi N."/>
            <person name="Cassan-Wang H."/>
            <person name="Dunand C."/>
            <person name="Hefer C."/>
            <person name="Bornberg-Bauer E."/>
            <person name="Kersting A."/>
            <person name="Vining K."/>
            <person name="Amarasinghe V."/>
            <person name="Ranik M."/>
            <person name="Naithani S."/>
            <person name="Elser J."/>
            <person name="Boyd A."/>
            <person name="Liston A."/>
            <person name="Spatafora J."/>
            <person name="Dharmwardhana P."/>
            <person name="Raja R."/>
            <person name="Sullivan C."/>
            <person name="Romanel E."/>
            <person name="Alves-Ferreira M."/>
            <person name="Kulheim C."/>
            <person name="Foley W."/>
            <person name="Carocha V."/>
            <person name="Paiva J."/>
            <person name="Kudrna D."/>
            <person name="Brommonschenkel S."/>
            <person name="Pasquali G."/>
            <person name="Byrne M."/>
            <person name="Rigault P."/>
            <person name="Tibbits J."/>
            <person name="Spokevicius A."/>
            <person name="Jones R."/>
            <person name="Steane D."/>
            <person name="Vaillancourt R."/>
            <person name="Potts B."/>
            <person name="Joubert F."/>
            <person name="Barry K."/>
            <person name="Pappas G."/>
            <person name="Strauss S."/>
            <person name="Jaiswal P."/>
            <person name="Grima-Pettenati J."/>
            <person name="Salse J."/>
            <person name="Van D."/>
            <person name="Rokhsar D."/>
            <person name="Schmutz J."/>
        </authorList>
    </citation>
    <scope>NUCLEOTIDE SEQUENCE</scope>
    <source>
        <tissue evidence="7">Leaf extractions</tissue>
    </source>
</reference>
<keyword evidence="3" id="KW-0378">Hydrolase</keyword>
<evidence type="ECO:0000256" key="3">
    <source>
        <dbReference type="ARBA" id="ARBA00022801"/>
    </source>
</evidence>
<dbReference type="InterPro" id="IPR013128">
    <property type="entry name" value="Peptidase_C1A"/>
</dbReference>
<accession>A0A058ZVD1</accession>
<dbReference type="PRINTS" id="PR00705">
    <property type="entry name" value="PAPAIN"/>
</dbReference>
<evidence type="ECO:0000256" key="2">
    <source>
        <dbReference type="ARBA" id="ARBA00022670"/>
    </source>
</evidence>
<keyword evidence="2" id="KW-0645">Protease</keyword>
<evidence type="ECO:0000256" key="4">
    <source>
        <dbReference type="ARBA" id="ARBA00022807"/>
    </source>
</evidence>
<dbReference type="EMBL" id="KK198832">
    <property type="protein sequence ID" value="KCW45399.1"/>
    <property type="molecule type" value="Genomic_DNA"/>
</dbReference>
<keyword evidence="5" id="KW-1133">Transmembrane helix</keyword>
<name>A0A058ZVD1_EUCGR</name>
<evidence type="ECO:0000256" key="5">
    <source>
        <dbReference type="SAM" id="Phobius"/>
    </source>
</evidence>
<dbReference type="Gramene" id="KCW45399">
    <property type="protein sequence ID" value="KCW45399"/>
    <property type="gene ID" value="EUGRSUZ_L00919"/>
</dbReference>
<evidence type="ECO:0000259" key="6">
    <source>
        <dbReference type="SMART" id="SM00645"/>
    </source>
</evidence>
<dbReference type="Pfam" id="PF00112">
    <property type="entry name" value="Peptidase_C1"/>
    <property type="match status" value="2"/>
</dbReference>
<evidence type="ECO:0000313" key="7">
    <source>
        <dbReference type="EMBL" id="KAK2632904.1"/>
    </source>
</evidence>
<dbReference type="SMART" id="SM00645">
    <property type="entry name" value="Pept_C1"/>
    <property type="match status" value="1"/>
</dbReference>
<keyword evidence="5" id="KW-0812">Transmembrane</keyword>
<dbReference type="AlphaFoldDB" id="A0A058ZVD1"/>
<reference evidence="8" key="1">
    <citation type="submission" date="2013-07" db="EMBL/GenBank/DDBJ databases">
        <title>The genome of Eucalyptus grandis.</title>
        <authorList>
            <person name="Schmutz J."/>
            <person name="Hayes R."/>
            <person name="Myburg A."/>
            <person name="Tuskan G."/>
            <person name="Grattapaglia D."/>
            <person name="Rokhsar D.S."/>
        </authorList>
    </citation>
    <scope>NUCLEOTIDE SEQUENCE</scope>
    <source>
        <tissue evidence="8">Leaf extractions</tissue>
    </source>
</reference>
<comment type="similarity">
    <text evidence="1">Belongs to the peptidase C1 family.</text>
</comment>
<dbReference type="SUPFAM" id="SSF54001">
    <property type="entry name" value="Cysteine proteinases"/>
    <property type="match status" value="1"/>
</dbReference>
<dbReference type="PANTHER" id="PTHR12411">
    <property type="entry name" value="CYSTEINE PROTEASE FAMILY C1-RELATED"/>
    <property type="match status" value="1"/>
</dbReference>
<dbReference type="GO" id="GO:0005615">
    <property type="term" value="C:extracellular space"/>
    <property type="evidence" value="ECO:0000318"/>
    <property type="project" value="GO_Central"/>
</dbReference>
<sequence length="182" mass="20016">MYHNYGNRVISHSYKVNNYYVGSCWVFSVVAVVEGIVGITSGKLSVLFEQQLIDWDATSYGCRGSYPDNAFKYIIRNRGITSRNTYAYHGMERTCNATKAVEHTSYRHGVFNGDCGSQLDHVVVVVGYGKSKDGIAFWKIRNSWGVAWGGGGYMRIQRGGGGSKGMCGLASEASNPLLKNNT</sequence>
<feature type="domain" description="Peptidase C1A papain C-terminal" evidence="6">
    <location>
        <begin position="10"/>
        <end position="177"/>
    </location>
</feature>
<dbReference type="GO" id="GO:0005764">
    <property type="term" value="C:lysosome"/>
    <property type="evidence" value="ECO:0000318"/>
    <property type="project" value="GO_Central"/>
</dbReference>
<dbReference type="InterPro" id="IPR038765">
    <property type="entry name" value="Papain-like_cys_pep_sf"/>
</dbReference>
<keyword evidence="9" id="KW-1185">Reference proteome</keyword>